<organism evidence="1 2">
    <name type="scientific">Armillaria gallica</name>
    <name type="common">Bulbous honey fungus</name>
    <name type="synonym">Armillaria bulbosa</name>
    <dbReference type="NCBI Taxonomy" id="47427"/>
    <lineage>
        <taxon>Eukaryota</taxon>
        <taxon>Fungi</taxon>
        <taxon>Dikarya</taxon>
        <taxon>Basidiomycota</taxon>
        <taxon>Agaricomycotina</taxon>
        <taxon>Agaricomycetes</taxon>
        <taxon>Agaricomycetidae</taxon>
        <taxon>Agaricales</taxon>
        <taxon>Marasmiineae</taxon>
        <taxon>Physalacriaceae</taxon>
        <taxon>Armillaria</taxon>
    </lineage>
</organism>
<dbReference type="Proteomes" id="UP000217790">
    <property type="component" value="Unassembled WGS sequence"/>
</dbReference>
<dbReference type="InParanoid" id="A0A2H3CWF6"/>
<proteinExistence type="predicted"/>
<gene>
    <name evidence="1" type="ORF">ARMGADRAFT_544266</name>
</gene>
<sequence length="169" mass="19289">MPARRRRRYLHFYRMQLVLEGRLGRGLIITSTGHAESSVIRTLSRVTFFAQDRTHEIFMFPGLFVCIMVSSSYDNLSPIPISQTHRRIQTRRSCRISTRLRQPKPARTVKTAARSFDSLPLESTLTSHIPMAMISNIFHGDDVSATYCLSIGSTMRVPGCSHTRIYQEA</sequence>
<accession>A0A2H3CWF6</accession>
<reference evidence="2" key="1">
    <citation type="journal article" date="2017" name="Nat. Ecol. Evol.">
        <title>Genome expansion and lineage-specific genetic innovations in the forest pathogenic fungi Armillaria.</title>
        <authorList>
            <person name="Sipos G."/>
            <person name="Prasanna A.N."/>
            <person name="Walter M.C."/>
            <person name="O'Connor E."/>
            <person name="Balint B."/>
            <person name="Krizsan K."/>
            <person name="Kiss B."/>
            <person name="Hess J."/>
            <person name="Varga T."/>
            <person name="Slot J."/>
            <person name="Riley R."/>
            <person name="Boka B."/>
            <person name="Rigling D."/>
            <person name="Barry K."/>
            <person name="Lee J."/>
            <person name="Mihaltcheva S."/>
            <person name="LaButti K."/>
            <person name="Lipzen A."/>
            <person name="Waldron R."/>
            <person name="Moloney N.M."/>
            <person name="Sperisen C."/>
            <person name="Kredics L."/>
            <person name="Vagvoelgyi C."/>
            <person name="Patrignani A."/>
            <person name="Fitzpatrick D."/>
            <person name="Nagy I."/>
            <person name="Doyle S."/>
            <person name="Anderson J.B."/>
            <person name="Grigoriev I.V."/>
            <person name="Gueldener U."/>
            <person name="Muensterkoetter M."/>
            <person name="Nagy L.G."/>
        </authorList>
    </citation>
    <scope>NUCLEOTIDE SEQUENCE [LARGE SCALE GENOMIC DNA]</scope>
    <source>
        <strain evidence="2">Ar21-2</strain>
    </source>
</reference>
<keyword evidence="2" id="KW-1185">Reference proteome</keyword>
<dbReference type="EMBL" id="KZ293688">
    <property type="protein sequence ID" value="PBK85814.1"/>
    <property type="molecule type" value="Genomic_DNA"/>
</dbReference>
<evidence type="ECO:0000313" key="1">
    <source>
        <dbReference type="EMBL" id="PBK85814.1"/>
    </source>
</evidence>
<dbReference type="AlphaFoldDB" id="A0A2H3CWF6"/>
<protein>
    <submittedName>
        <fullName evidence="1">Uncharacterized protein</fullName>
    </submittedName>
</protein>
<name>A0A2H3CWF6_ARMGA</name>
<evidence type="ECO:0000313" key="2">
    <source>
        <dbReference type="Proteomes" id="UP000217790"/>
    </source>
</evidence>